<evidence type="ECO:0000256" key="4">
    <source>
        <dbReference type="SAM" id="MobiDB-lite"/>
    </source>
</evidence>
<name>A0A4T2GJJ7_STRSU</name>
<dbReference type="NCBIfam" id="TIGR01168">
    <property type="entry name" value="YSIRK_signal"/>
    <property type="match status" value="1"/>
</dbReference>
<feature type="chain" id="PRO_5039145963" evidence="6">
    <location>
        <begin position="33"/>
        <end position="2156"/>
    </location>
</feature>
<dbReference type="Pfam" id="PF07580">
    <property type="entry name" value="Peptidase_M26_C"/>
    <property type="match status" value="1"/>
</dbReference>
<comment type="caution">
    <text evidence="8">The sequence shown here is derived from an EMBL/GenBank/DDBJ whole genome shotgun (WGS) entry which is preliminary data.</text>
</comment>
<dbReference type="InterPro" id="IPR008006">
    <property type="entry name" value="Peptidase_M26_N_dom"/>
</dbReference>
<evidence type="ECO:0000256" key="3">
    <source>
        <dbReference type="ARBA" id="ARBA00022801"/>
    </source>
</evidence>
<dbReference type="GO" id="GO:0008270">
    <property type="term" value="F:zinc ion binding"/>
    <property type="evidence" value="ECO:0007669"/>
    <property type="project" value="InterPro"/>
</dbReference>
<evidence type="ECO:0000256" key="6">
    <source>
        <dbReference type="SAM" id="SignalP"/>
    </source>
</evidence>
<feature type="domain" description="G5" evidence="7">
    <location>
        <begin position="345"/>
        <end position="421"/>
    </location>
</feature>
<accession>A0A4T2GJJ7</accession>
<feature type="region of interest" description="Disordered" evidence="4">
    <location>
        <begin position="198"/>
        <end position="223"/>
    </location>
</feature>
<dbReference type="EMBL" id="SSXO01000005">
    <property type="protein sequence ID" value="TIH98917.1"/>
    <property type="molecule type" value="Genomic_DNA"/>
</dbReference>
<dbReference type="OrthoDB" id="2206913at2"/>
<evidence type="ECO:0000256" key="5">
    <source>
        <dbReference type="SAM" id="Phobius"/>
    </source>
</evidence>
<feature type="domain" description="G5" evidence="7">
    <location>
        <begin position="643"/>
        <end position="715"/>
    </location>
</feature>
<dbReference type="InterPro" id="IPR011505">
    <property type="entry name" value="Peptidase_M26_C_dom"/>
</dbReference>
<dbReference type="Pfam" id="PF05342">
    <property type="entry name" value="Peptidase_M26_N"/>
    <property type="match status" value="1"/>
</dbReference>
<keyword evidence="1" id="KW-0645">Protease</keyword>
<dbReference type="GO" id="GO:0005576">
    <property type="term" value="C:extracellular region"/>
    <property type="evidence" value="ECO:0007669"/>
    <property type="project" value="InterPro"/>
</dbReference>
<feature type="domain" description="G5" evidence="7">
    <location>
        <begin position="554"/>
        <end position="630"/>
    </location>
</feature>
<feature type="signal peptide" evidence="6">
    <location>
        <begin position="1"/>
        <end position="32"/>
    </location>
</feature>
<feature type="domain" description="G5" evidence="7">
    <location>
        <begin position="728"/>
        <end position="800"/>
    </location>
</feature>
<dbReference type="Gene3D" id="2.20.230.10">
    <property type="entry name" value="Resuscitation-promoting factor rpfb"/>
    <property type="match status" value="4"/>
</dbReference>
<proteinExistence type="predicted"/>
<evidence type="ECO:0000259" key="7">
    <source>
        <dbReference type="SMART" id="SM01208"/>
    </source>
</evidence>
<evidence type="ECO:0000256" key="1">
    <source>
        <dbReference type="ARBA" id="ARBA00022670"/>
    </source>
</evidence>
<keyword evidence="3" id="KW-0378">Hydrolase</keyword>
<evidence type="ECO:0000313" key="9">
    <source>
        <dbReference type="Proteomes" id="UP000305165"/>
    </source>
</evidence>
<dbReference type="InterPro" id="IPR005877">
    <property type="entry name" value="YSIRK_signal_dom"/>
</dbReference>
<protein>
    <submittedName>
        <fullName evidence="8">YSIRK-type signal peptide-containing protein</fullName>
    </submittedName>
</protein>
<dbReference type="GO" id="GO:0016020">
    <property type="term" value="C:membrane"/>
    <property type="evidence" value="ECO:0007669"/>
    <property type="project" value="InterPro"/>
</dbReference>
<keyword evidence="5" id="KW-0812">Transmembrane</keyword>
<keyword evidence="5" id="KW-1133">Transmembrane helix</keyword>
<dbReference type="SMART" id="SM01208">
    <property type="entry name" value="G5"/>
    <property type="match status" value="6"/>
</dbReference>
<dbReference type="Gene3D" id="2.160.20.110">
    <property type="match status" value="1"/>
</dbReference>
<feature type="compositionally biased region" description="Polar residues" evidence="4">
    <location>
        <begin position="206"/>
        <end position="220"/>
    </location>
</feature>
<gene>
    <name evidence="8" type="ORF">FAJ39_08525</name>
</gene>
<feature type="transmembrane region" description="Helical" evidence="5">
    <location>
        <begin position="131"/>
        <end position="152"/>
    </location>
</feature>
<feature type="transmembrane region" description="Helical" evidence="5">
    <location>
        <begin position="104"/>
        <end position="124"/>
    </location>
</feature>
<sequence>MSRFFYEKRKAFSIRKLSVGVLSLCIANFALAPLLATPQVLANEIQSERDLKQIQFRYVLDSELNRKDLERLVEVLPAKVSQDVTYYLVYQVERPAILPATGQIASQLGLVLAGGFLLVGLAASRSKKARVVCLLYVTIGGAVFPVLELAALESSVLASHNQTITLAVGESLPDGKIQIAGHRFLGYLVDGEKAELPQKKAEVGGRTNSASQGEQESLSQKNEKEFLQKEKEIEQVTQPAILPEIRYREEVEVLPAPVEEREDPNLVVGESRMEEGQDGQRTYHYKETWVNNHLVQTDLMDVQETPARPHILYMGSKAVENQDQVEAISWSLGEESLNHKVVPLAFDLQQRTERQDLAIAEVEIRTDRLLVGETERQPGQAGQLIIDYQDVVVAGQVVASKELGRQEIAGKPSILYIGTREEGAALPEQLQEEVTQVPDQAPQQIPSAALEFELVNRTASEDLPIVVERVETDRLPSGETEIEEGQAGRIEIDYQDVVVAGQVVASNELSRREFPGRPSIHYIGIGETEEIVSSEAIVQVPDYAPSRPALPSLPIQELSRSEEISLEIPEERISTQDLARGQTRVEEGRAGKHIIQYKDTFVDGKLISSQETSREEIPSISRKIFEGIGIDEKLVAPLYQSDKSVAQIERVEEIVSHGFREEINADLRQDEVVVLPGRNGLKEVTYARISDQRTVLTSRVLEEAQDQVTVRGSRQDGKLVAPLYQADKPVAKIRYQIEQVPFSHREEERPEWLEGRIEMQEGQTGENRLTYFDIGDQSHLVKREVIREARDQITYRGSKVVELPTPPSPALEEFGPKPTLSLRLTQTDKEGKSVSLAYLLEDKAKRFQSARASLYIGDTLVETKELKVQGLFRQVTFSQLQENIDYTVRAEITYRAGEQELIDSVADEASVILEARRIQFKHTDRPELWQFTNGQATRILQLNEIPQETSSYYIKLVSEEAKEVLLPVASIQTQDAAHFRVRARLDNLVEDKQANGQFSSDLTFDIPRNTPVRTGSYRDFAQLVQAMNQNLTGEFYLAGDMTASGFQTSVGQTAYVLGEFKGRLVGNGYSIYDLSLPFLEKLGAGARVQDLHLKEVAIHQPQASHVGALAKESYAQDVEVSDVAVQGQLTAADNIGGLVGHFAGGRLADISFKGSIRSLTTANTDNRLGGIAAWLGGSGQIDGAVTDAQLMAISSGSKIGGIVGQVEGASNIRRVFASGLITSSASADTENGGLVGTILSSAGRISRISQGLSTVQVTEGKPVYGFPLDNQSQLSQLYYLPEGESPDSDRHAQAIESEQVEQLLAQFGLTQLRERIQTSATSQEVYQAFAHYRPSRLQAYRNMEKLLPFYTRDVLIQQANRLEDGDSLVTKQLLDVQALSGQELVFYITTEKPVTGLLLHYADGSSEQVYLNKRSDLVVNGGAIQEYVLLDRNISYTPDNYAVSPRQSQAVNSLIAELTAVQFDAQEIRQALGIQTQNNLDLAKLFLEESFNQVKSDVERHLIDLLSSNWLFLDTNSAGFASLMEEIRTNKAAFLLGLAYMNRWYAITFGERQVKDLMIKEGNFFGRNQNSLDRLIQLGNLGKAALQPKYNYVIGSGLVAGPSLQSDLFGYLEAFRQVFSPDKTTSEWFTESSKAFILETKSEVASARAKQDNPTSPYHHVEVYKKISSRPWRFKEMALILLTMPGEGIFVVSNMTSLFLGMYEHSVKEWTPAEYEKVKERVRAAAKHWNAHSDYLYNILPESHKDKVFSHVINWDSRLLKGRWLSLLDPTPSMRYFFGPLGKDHPHYEGTFAYSLGYDNVFDCLDMMGERAASTYTHELTHVLEDDVYLLGHSRRNGMSPEVFAEGLFQSNPWSDQDRLTINSLFDHSDKESFKRLTNLSPQRFQSTEDLQTYLRGYFDVLYSLDYLEAEAVLKQSSFVRQNWFNQLVTLDDNGILIRKLPYETSISSFEELIDKGLVSRRFYDPEGKSDSIQYPASQYHSISALDPMYGALNDDGPSRNEMHFRKLAFEFLAEYGYEDGLVAYASNKFRSELGYRSADSQVIAKMSEGEFDSAAAFRKAMFRRRIEKLNQLKPITIRGRADGGYFHGPTRTISSLQELKELMAKAVDHDASWQQYYSQYDYFSKEKSQVYGLKAALLNAFLLETEDFKQSIYRP</sequence>
<organism evidence="8 9">
    <name type="scientific">Streptococcus suis</name>
    <dbReference type="NCBI Taxonomy" id="1307"/>
    <lineage>
        <taxon>Bacteria</taxon>
        <taxon>Bacillati</taxon>
        <taxon>Bacillota</taxon>
        <taxon>Bacilli</taxon>
        <taxon>Lactobacillales</taxon>
        <taxon>Streptococcaceae</taxon>
        <taxon>Streptococcus</taxon>
    </lineage>
</organism>
<evidence type="ECO:0000256" key="2">
    <source>
        <dbReference type="ARBA" id="ARBA00022729"/>
    </source>
</evidence>
<feature type="domain" description="G5" evidence="7">
    <location>
        <begin position="244"/>
        <end position="318"/>
    </location>
</feature>
<evidence type="ECO:0000313" key="8">
    <source>
        <dbReference type="EMBL" id="TIH98917.1"/>
    </source>
</evidence>
<dbReference type="InterPro" id="IPR011098">
    <property type="entry name" value="G5_dom"/>
</dbReference>
<feature type="domain" description="G5" evidence="7">
    <location>
        <begin position="451"/>
        <end position="527"/>
    </location>
</feature>
<keyword evidence="5" id="KW-0472">Membrane</keyword>
<dbReference type="Pfam" id="PF07501">
    <property type="entry name" value="G5"/>
    <property type="match status" value="2"/>
</dbReference>
<dbReference type="GO" id="GO:0004222">
    <property type="term" value="F:metalloendopeptidase activity"/>
    <property type="evidence" value="ECO:0007669"/>
    <property type="project" value="InterPro"/>
</dbReference>
<dbReference type="Proteomes" id="UP000305165">
    <property type="component" value="Unassembled WGS sequence"/>
</dbReference>
<reference evidence="8 9" key="1">
    <citation type="submission" date="2019-04" db="EMBL/GenBank/DDBJ databases">
        <title>Genome analysis of Streptococcus suis strain WUSS424.</title>
        <authorList>
            <person name="Chen H."/>
            <person name="Gao X."/>
            <person name="Wu Z."/>
        </authorList>
    </citation>
    <scope>NUCLEOTIDE SEQUENCE [LARGE SCALE GENOMIC DNA]</scope>
    <source>
        <strain evidence="8 9">WUSS424</strain>
    </source>
</reference>
<dbReference type="GO" id="GO:0006508">
    <property type="term" value="P:proteolysis"/>
    <property type="evidence" value="ECO:0007669"/>
    <property type="project" value="UniProtKB-KW"/>
</dbReference>
<keyword evidence="2 6" id="KW-0732">Signal</keyword>